<dbReference type="GO" id="GO:0030976">
    <property type="term" value="F:thiamine pyrophosphate binding"/>
    <property type="evidence" value="ECO:0007669"/>
    <property type="project" value="InterPro"/>
</dbReference>
<gene>
    <name evidence="13" type="primary">odhA</name>
    <name evidence="13" type="ORF">TPL01_05130</name>
</gene>
<comment type="subunit">
    <text evidence="4">Homodimer. Part of the 2-oxoglutarate dehydrogenase (OGDH) complex composed of E1 (2-oxoglutarate dehydrogenase), E2 (dihydrolipoamide succinyltransferase) and E3 (dihydrolipoamide dehydrogenase); the complex contains multiple copies of the three enzymatic components (E1, E2 and E3).</text>
</comment>
<evidence type="ECO:0000256" key="9">
    <source>
        <dbReference type="ARBA" id="ARBA00023152"/>
    </source>
</evidence>
<dbReference type="FunFam" id="3.40.50.12470:FF:000009">
    <property type="entry name" value="2-oxoglutarate dehydrogenase E1 component"/>
    <property type="match status" value="1"/>
</dbReference>
<dbReference type="NCBIfam" id="NF008907">
    <property type="entry name" value="PRK12270.1"/>
    <property type="match status" value="1"/>
</dbReference>
<dbReference type="SMART" id="SM00861">
    <property type="entry name" value="Transket_pyr"/>
    <property type="match status" value="1"/>
</dbReference>
<comment type="cofactor">
    <cofactor evidence="1">
        <name>thiamine diphosphate</name>
        <dbReference type="ChEBI" id="CHEBI:58937"/>
    </cofactor>
</comment>
<dbReference type="Gene3D" id="3.40.50.970">
    <property type="match status" value="1"/>
</dbReference>
<evidence type="ECO:0000256" key="3">
    <source>
        <dbReference type="ARBA" id="ARBA00006936"/>
    </source>
</evidence>
<reference evidence="13 14" key="1">
    <citation type="submission" date="2019-07" db="EMBL/GenBank/DDBJ databases">
        <title>Whole genome shotgun sequence of Thiobacillus plumbophilus NBRC 107929.</title>
        <authorList>
            <person name="Hosoyama A."/>
            <person name="Uohara A."/>
            <person name="Ohji S."/>
            <person name="Ichikawa N."/>
        </authorList>
    </citation>
    <scope>NUCLEOTIDE SEQUENCE [LARGE SCALE GENOMIC DNA]</scope>
    <source>
        <strain evidence="13 14">NBRC 107929</strain>
    </source>
</reference>
<evidence type="ECO:0000256" key="7">
    <source>
        <dbReference type="ARBA" id="ARBA00023002"/>
    </source>
</evidence>
<sequence length="915" mass="100777">MDQWQPHSALFSGNAPLLEALFDAYQADPGSVSPHWRAWFDGLPSAAAIPVAAPPLSTTSTPCDTRQVSVLQLINAHRFLGARQADLDPLKRFPKSEVPELDPAHYGLTPDDSARLFDTGSLVAPAQATLDEILYILRRTYCGTLAAEYMYISDNTRKRWLQARLEGCLATPQFDPEHKKHILEGLTAAETLEKFLHARYVGQKRFSLEGAETLIPMLHGLIEGAAAHGAQEMVLGMAHRGRINVLVNVLGKPLGQIFNTTQDNGNGALTGDVKYHQGFSTEVATRHGTLHLALAFNPSHLEIVHPVVRGSVRARQQRRGDHDGTEVVPVILHGDAAFSGQGVVMESLNMSQTRGFSNGGGIHIVINNQIGFTTSDPRDTRSSLYCTDVAKMIEAPVLHVNADDPEAALLAVQIALDYRREFHKNIIIDLVCFRRHGHNEQDEPAVTQPLMYHKIAAHPGTRALYAGKLAAEGVISAAGSVNLIGAYRAQLETDQRIVAPAVSLYKRAFAANWKAYRGIDWQHPADTALPLTRLRELAEKASAVPDGFTLHPRVAKILADRRAMAAGKLPLDWGMAEILAYASLLRDGYPVRLSGQDSGRGTFFHRHAVLHDQQRERWDAGEHVPLQHIYPNQPHFVVIDSLLSELAVLAFEYGYATAEPDELVIWEAQFGDFANGAQVVIDQFIASGEAKWGRLCGLTLFLPHGQEGQGPEHSSARLERFMQLCANDNIQVCQPTTAAQMFHLIRRQMLRPYRKPLIVMTPKSLLRAKLASSPLEAFTAGGFNVVIGAGGAVDAASVRRVVTCSGKVYFDLLHAYQERNITDIALVRVEQLYPFPRDAFSAEMARYPNATELVWAQEEPQNQGAWFSIQHHLRQCMAAPQTLGYAGRPFAASPAVGYPEVFEAQRKALIDEALK</sequence>
<dbReference type="PANTHER" id="PTHR23152:SF4">
    <property type="entry name" value="2-OXOADIPATE DEHYDROGENASE COMPLEX COMPONENT E1"/>
    <property type="match status" value="1"/>
</dbReference>
<accession>A0A512L4H4</accession>
<keyword evidence="7" id="KW-0560">Oxidoreductase</keyword>
<evidence type="ECO:0000256" key="6">
    <source>
        <dbReference type="ARBA" id="ARBA00013321"/>
    </source>
</evidence>
<dbReference type="EMBL" id="BKAD01000004">
    <property type="protein sequence ID" value="GEP29375.1"/>
    <property type="molecule type" value="Genomic_DNA"/>
</dbReference>
<dbReference type="NCBIfam" id="TIGR00239">
    <property type="entry name" value="2oxo_dh_E1"/>
    <property type="match status" value="1"/>
</dbReference>
<dbReference type="Pfam" id="PF16870">
    <property type="entry name" value="OxoGdeHyase_C"/>
    <property type="match status" value="1"/>
</dbReference>
<comment type="caution">
    <text evidence="13">The sequence shown here is derived from an EMBL/GenBank/DDBJ whole genome shotgun (WGS) entry which is preliminary data.</text>
</comment>
<dbReference type="Gene3D" id="3.40.50.11610">
    <property type="entry name" value="Multifunctional 2-oxoglutarate metabolism enzyme, C-terminal domain"/>
    <property type="match status" value="1"/>
</dbReference>
<dbReference type="GO" id="GO:0005829">
    <property type="term" value="C:cytosol"/>
    <property type="evidence" value="ECO:0007669"/>
    <property type="project" value="TreeGrafter"/>
</dbReference>
<dbReference type="OrthoDB" id="9759785at2"/>
<dbReference type="Gene3D" id="1.10.287.1150">
    <property type="entry name" value="TPP helical domain"/>
    <property type="match status" value="1"/>
</dbReference>
<evidence type="ECO:0000256" key="4">
    <source>
        <dbReference type="ARBA" id="ARBA00011301"/>
    </source>
</evidence>
<evidence type="ECO:0000256" key="2">
    <source>
        <dbReference type="ARBA" id="ARBA00003906"/>
    </source>
</evidence>
<dbReference type="InterPro" id="IPR042179">
    <property type="entry name" value="KGD_C_sf"/>
</dbReference>
<evidence type="ECO:0000256" key="11">
    <source>
        <dbReference type="ARBA" id="ARBA00051911"/>
    </source>
</evidence>
<evidence type="ECO:0000313" key="13">
    <source>
        <dbReference type="EMBL" id="GEP29375.1"/>
    </source>
</evidence>
<dbReference type="CDD" id="cd02016">
    <property type="entry name" value="TPP_E1_OGDC_like"/>
    <property type="match status" value="1"/>
</dbReference>
<evidence type="ECO:0000256" key="8">
    <source>
        <dbReference type="ARBA" id="ARBA00023052"/>
    </source>
</evidence>
<dbReference type="PIRSF" id="PIRSF000157">
    <property type="entry name" value="Oxoglu_dh_E1"/>
    <property type="match status" value="1"/>
</dbReference>
<dbReference type="Proteomes" id="UP000321337">
    <property type="component" value="Unassembled WGS sequence"/>
</dbReference>
<dbReference type="GO" id="GO:0004591">
    <property type="term" value="F:oxoglutarate dehydrogenase (succinyl-transferring) activity"/>
    <property type="evidence" value="ECO:0007669"/>
    <property type="project" value="UniProtKB-EC"/>
</dbReference>
<dbReference type="Gene3D" id="3.40.50.12470">
    <property type="match status" value="1"/>
</dbReference>
<evidence type="ECO:0000256" key="10">
    <source>
        <dbReference type="ARBA" id="ARBA00030680"/>
    </source>
</evidence>
<dbReference type="InterPro" id="IPR005475">
    <property type="entry name" value="Transketolase-like_Pyr-bd"/>
</dbReference>
<dbReference type="Pfam" id="PF00676">
    <property type="entry name" value="E1_dh"/>
    <property type="match status" value="1"/>
</dbReference>
<dbReference type="NCBIfam" id="NF006914">
    <property type="entry name" value="PRK09404.1"/>
    <property type="match status" value="1"/>
</dbReference>
<dbReference type="SUPFAM" id="SSF52518">
    <property type="entry name" value="Thiamin diphosphate-binding fold (THDP-binding)"/>
    <property type="match status" value="2"/>
</dbReference>
<proteinExistence type="inferred from homology"/>
<feature type="domain" description="Transketolase-like pyrimidine-binding" evidence="12">
    <location>
        <begin position="571"/>
        <end position="768"/>
    </location>
</feature>
<keyword evidence="8" id="KW-0786">Thiamine pyrophosphate</keyword>
<comment type="catalytic activity">
    <reaction evidence="11">
        <text>N(6)-[(R)-lipoyl]-L-lysyl-[protein] + 2-oxoglutarate + H(+) = N(6)-[(R)-S(8)-succinyldihydrolipoyl]-L-lysyl-[protein] + CO2</text>
        <dbReference type="Rhea" id="RHEA:12188"/>
        <dbReference type="Rhea" id="RHEA-COMP:10474"/>
        <dbReference type="Rhea" id="RHEA-COMP:20092"/>
        <dbReference type="ChEBI" id="CHEBI:15378"/>
        <dbReference type="ChEBI" id="CHEBI:16526"/>
        <dbReference type="ChEBI" id="CHEBI:16810"/>
        <dbReference type="ChEBI" id="CHEBI:83099"/>
        <dbReference type="ChEBI" id="CHEBI:83120"/>
        <dbReference type="EC" id="1.2.4.2"/>
    </reaction>
</comment>
<protein>
    <recommendedName>
        <fullName evidence="6">2-oxoglutarate dehydrogenase E1 component</fullName>
        <ecNumber evidence="5">1.2.4.2</ecNumber>
    </recommendedName>
    <alternativeName>
        <fullName evidence="10">Alpha-ketoglutarate dehydrogenase</fullName>
    </alternativeName>
</protein>
<dbReference type="GO" id="GO:0006096">
    <property type="term" value="P:glycolytic process"/>
    <property type="evidence" value="ECO:0007669"/>
    <property type="project" value="UniProtKB-KW"/>
</dbReference>
<dbReference type="Pfam" id="PF16078">
    <property type="entry name" value="2-oxogl_dehyd_N"/>
    <property type="match status" value="1"/>
</dbReference>
<comment type="similarity">
    <text evidence="3">Belongs to the alpha-ketoglutarate dehydrogenase family.</text>
</comment>
<dbReference type="PANTHER" id="PTHR23152">
    <property type="entry name" value="2-OXOGLUTARATE DEHYDROGENASE"/>
    <property type="match status" value="1"/>
</dbReference>
<dbReference type="Pfam" id="PF02779">
    <property type="entry name" value="Transket_pyr"/>
    <property type="match status" value="1"/>
</dbReference>
<dbReference type="InterPro" id="IPR029061">
    <property type="entry name" value="THDP-binding"/>
</dbReference>
<comment type="function">
    <text evidence="2">E1 component of the 2-oxoglutarate dehydrogenase (OGDH) complex which catalyzes the decarboxylation of 2-oxoglutarate, the first step in the conversion of 2-oxoglutarate to succinyl-CoA and CO(2).</text>
</comment>
<evidence type="ECO:0000259" key="12">
    <source>
        <dbReference type="SMART" id="SM00861"/>
    </source>
</evidence>
<dbReference type="GO" id="GO:0045252">
    <property type="term" value="C:oxoglutarate dehydrogenase complex"/>
    <property type="evidence" value="ECO:0007669"/>
    <property type="project" value="TreeGrafter"/>
</dbReference>
<dbReference type="AlphaFoldDB" id="A0A512L4H4"/>
<name>A0A512L4H4_9PROT</name>
<dbReference type="GO" id="GO:0006099">
    <property type="term" value="P:tricarboxylic acid cycle"/>
    <property type="evidence" value="ECO:0007669"/>
    <property type="project" value="TreeGrafter"/>
</dbReference>
<organism evidence="13 14">
    <name type="scientific">Sulfuriferula plumbiphila</name>
    <dbReference type="NCBI Taxonomy" id="171865"/>
    <lineage>
        <taxon>Bacteria</taxon>
        <taxon>Pseudomonadati</taxon>
        <taxon>Pseudomonadota</taxon>
        <taxon>Betaproteobacteria</taxon>
        <taxon>Nitrosomonadales</taxon>
        <taxon>Sulfuricellaceae</taxon>
        <taxon>Sulfuriferula</taxon>
    </lineage>
</organism>
<dbReference type="RefSeq" id="WP_147070454.1">
    <property type="nucleotide sequence ID" value="NZ_AP021884.1"/>
</dbReference>
<dbReference type="InterPro" id="IPR001017">
    <property type="entry name" value="DH_E1"/>
</dbReference>
<dbReference type="EC" id="1.2.4.2" evidence="5"/>
<evidence type="ECO:0000256" key="1">
    <source>
        <dbReference type="ARBA" id="ARBA00001964"/>
    </source>
</evidence>
<keyword evidence="9" id="KW-0324">Glycolysis</keyword>
<dbReference type="InterPro" id="IPR011603">
    <property type="entry name" value="2oxoglutarate_DH_E1"/>
</dbReference>
<evidence type="ECO:0000313" key="14">
    <source>
        <dbReference type="Proteomes" id="UP000321337"/>
    </source>
</evidence>
<keyword evidence="14" id="KW-1185">Reference proteome</keyword>
<dbReference type="InterPro" id="IPR032106">
    <property type="entry name" value="2-oxogl_dehyd_N"/>
</dbReference>
<evidence type="ECO:0000256" key="5">
    <source>
        <dbReference type="ARBA" id="ARBA00012280"/>
    </source>
</evidence>
<dbReference type="InterPro" id="IPR031717">
    <property type="entry name" value="ODO-1/KGD_C"/>
</dbReference>